<dbReference type="SUPFAM" id="SSF47413">
    <property type="entry name" value="lambda repressor-like DNA-binding domains"/>
    <property type="match status" value="1"/>
</dbReference>
<dbReference type="Pfam" id="PF01381">
    <property type="entry name" value="HTH_3"/>
    <property type="match status" value="1"/>
</dbReference>
<dbReference type="RefSeq" id="WP_157588927.1">
    <property type="nucleotide sequence ID" value="NZ_WPIN01000014.1"/>
</dbReference>
<evidence type="ECO:0000313" key="3">
    <source>
        <dbReference type="Proteomes" id="UP000436006"/>
    </source>
</evidence>
<dbReference type="PROSITE" id="PS50943">
    <property type="entry name" value="HTH_CROC1"/>
    <property type="match status" value="1"/>
</dbReference>
<dbReference type="InterPro" id="IPR001387">
    <property type="entry name" value="Cro/C1-type_HTH"/>
</dbReference>
<dbReference type="CDD" id="cd00093">
    <property type="entry name" value="HTH_XRE"/>
    <property type="match status" value="1"/>
</dbReference>
<evidence type="ECO:0000313" key="2">
    <source>
        <dbReference type="EMBL" id="MVM34127.1"/>
    </source>
</evidence>
<dbReference type="EMBL" id="WPIN01000014">
    <property type="protein sequence ID" value="MVM34127.1"/>
    <property type="molecule type" value="Genomic_DNA"/>
</dbReference>
<dbReference type="GO" id="GO:0003677">
    <property type="term" value="F:DNA binding"/>
    <property type="evidence" value="ECO:0007669"/>
    <property type="project" value="InterPro"/>
</dbReference>
<gene>
    <name evidence="2" type="ORF">GO755_29105</name>
</gene>
<protein>
    <submittedName>
        <fullName evidence="2">Helix-turn-helix domain-containing protein</fullName>
    </submittedName>
</protein>
<feature type="domain" description="HTH cro/C1-type" evidence="1">
    <location>
        <begin position="45"/>
        <end position="99"/>
    </location>
</feature>
<organism evidence="2 3">
    <name type="scientific">Spirosoma arboris</name>
    <dbReference type="NCBI Taxonomy" id="2682092"/>
    <lineage>
        <taxon>Bacteria</taxon>
        <taxon>Pseudomonadati</taxon>
        <taxon>Bacteroidota</taxon>
        <taxon>Cytophagia</taxon>
        <taxon>Cytophagales</taxon>
        <taxon>Cytophagaceae</taxon>
        <taxon>Spirosoma</taxon>
    </lineage>
</organism>
<accession>A0A7K1SJZ5</accession>
<dbReference type="SMART" id="SM00530">
    <property type="entry name" value="HTH_XRE"/>
    <property type="match status" value="1"/>
</dbReference>
<keyword evidence="3" id="KW-1185">Reference proteome</keyword>
<dbReference type="Gene3D" id="1.10.260.40">
    <property type="entry name" value="lambda repressor-like DNA-binding domains"/>
    <property type="match status" value="1"/>
</dbReference>
<reference evidence="2 3" key="1">
    <citation type="submission" date="2019-12" db="EMBL/GenBank/DDBJ databases">
        <title>Spirosoma sp. HMF4905 genome sequencing and assembly.</title>
        <authorList>
            <person name="Kang H."/>
            <person name="Cha I."/>
            <person name="Kim H."/>
            <person name="Joh K."/>
        </authorList>
    </citation>
    <scope>NUCLEOTIDE SEQUENCE [LARGE SCALE GENOMIC DNA]</scope>
    <source>
        <strain evidence="2 3">HMF4905</strain>
    </source>
</reference>
<dbReference type="InterPro" id="IPR010982">
    <property type="entry name" value="Lambda_DNA-bd_dom_sf"/>
</dbReference>
<evidence type="ECO:0000259" key="1">
    <source>
        <dbReference type="PROSITE" id="PS50943"/>
    </source>
</evidence>
<comment type="caution">
    <text evidence="2">The sequence shown here is derived from an EMBL/GenBank/DDBJ whole genome shotgun (WGS) entry which is preliminary data.</text>
</comment>
<dbReference type="Proteomes" id="UP000436006">
    <property type="component" value="Unassembled WGS sequence"/>
</dbReference>
<dbReference type="AlphaFoldDB" id="A0A7K1SJZ5"/>
<proteinExistence type="predicted"/>
<name>A0A7K1SJZ5_9BACT</name>
<sequence length="110" mass="12466">MRNVVKKLKTVSLDTMIDKHIGKIGTQRRDTFENELKIELLGSAIRQARKERHLTQEQLGDLVGVQKAQISKLENSVTNARFETILKVFSALGAKVNFNVELDDKQMTLS</sequence>